<dbReference type="PANTHER" id="PTHR43581">
    <property type="entry name" value="ATP/GTP PHOSPHATASE"/>
    <property type="match status" value="1"/>
</dbReference>
<feature type="domain" description="ATPase AAA-type core" evidence="1">
    <location>
        <begin position="23"/>
        <end position="320"/>
    </location>
</feature>
<gene>
    <name evidence="2" type="ORF">SAMN05878437_0125</name>
</gene>
<dbReference type="InterPro" id="IPR003959">
    <property type="entry name" value="ATPase_AAA_core"/>
</dbReference>
<dbReference type="InterPro" id="IPR051396">
    <property type="entry name" value="Bact_Antivir_Def_Nuclease"/>
</dbReference>
<accession>A0A1M7ECF5</accession>
<dbReference type="InterPro" id="IPR014555">
    <property type="entry name" value="RecF-like"/>
</dbReference>
<dbReference type="PANTHER" id="PTHR43581:SF4">
    <property type="entry name" value="ATP_GTP PHOSPHATASE"/>
    <property type="match status" value="1"/>
</dbReference>
<dbReference type="PIRSF" id="PIRSF029347">
    <property type="entry name" value="RecF"/>
    <property type="match status" value="1"/>
</dbReference>
<dbReference type="RefSeq" id="WP_079550436.1">
    <property type="nucleotide sequence ID" value="NZ_LT670847.1"/>
</dbReference>
<name>A0A1M7ECF5_9GAMM</name>
<dbReference type="Pfam" id="PF13304">
    <property type="entry name" value="AAA_21"/>
    <property type="match status" value="1"/>
</dbReference>
<reference evidence="2 3" key="1">
    <citation type="submission" date="2016-11" db="EMBL/GenBank/DDBJ databases">
        <authorList>
            <person name="Jaros S."/>
            <person name="Januszkiewicz K."/>
            <person name="Wedrychowicz H."/>
        </authorList>
    </citation>
    <scope>NUCLEOTIDE SEQUENCE [LARGE SCALE GENOMIC DNA]</scope>
    <source>
        <strain evidence="2 3">ACAM 12</strain>
    </source>
</reference>
<dbReference type="EMBL" id="LT670847">
    <property type="protein sequence ID" value="SHL89432.1"/>
    <property type="molecule type" value="Genomic_DNA"/>
</dbReference>
<keyword evidence="3" id="KW-1185">Reference proteome</keyword>
<sequence length="394" mass="44334">MIKRIYIDNFKSLMDFELNLAAFTCLVGLNGAGKSTVLQALDFISQQMRGDIDEWLFQRQWQPSDIGSKLTAKKNIEIALQLENQDHGLIEWKASFNRHSLRCTREEATSNGKLVLKVEDGEFFINKNVSSEGSRSASHSIMFDYQGSILSQLKQNQLGPGLQVLKETLANIRSLDLLSPEHLRQRTRDSAGHLGLGGQKLSAYLHEQGSEARQRLLTKLQTVYPQLTSIDTRSMRSGWKHLDIAEQFAKKMLKTPARHVNDGLLRLLAVLSQLESDEQFLLFDEIENGINPELVEFLVDALVESEHQVMVTTHSPVILNYLEDEVAKQGVIYLYKNASGATQAIHLFEIPSLAEKLRVMGPGEAFLDTRLTELEDEIQGLSQQEGKDASATER</sequence>
<dbReference type="SUPFAM" id="SSF52540">
    <property type="entry name" value="P-loop containing nucleoside triphosphate hydrolases"/>
    <property type="match status" value="1"/>
</dbReference>
<proteinExistence type="predicted"/>
<protein>
    <submittedName>
        <fullName evidence="2">Predicted ATPase</fullName>
    </submittedName>
</protein>
<organism evidence="2 3">
    <name type="scientific">Vreelandella subglaciescola</name>
    <dbReference type="NCBI Taxonomy" id="29571"/>
    <lineage>
        <taxon>Bacteria</taxon>
        <taxon>Pseudomonadati</taxon>
        <taxon>Pseudomonadota</taxon>
        <taxon>Gammaproteobacteria</taxon>
        <taxon>Oceanospirillales</taxon>
        <taxon>Halomonadaceae</taxon>
        <taxon>Vreelandella</taxon>
    </lineage>
</organism>
<evidence type="ECO:0000313" key="2">
    <source>
        <dbReference type="EMBL" id="SHL89432.1"/>
    </source>
</evidence>
<dbReference type="AlphaFoldDB" id="A0A1M7ECF5"/>
<dbReference type="OrthoDB" id="3322489at2"/>
<dbReference type="GO" id="GO:0005524">
    <property type="term" value="F:ATP binding"/>
    <property type="evidence" value="ECO:0007669"/>
    <property type="project" value="InterPro"/>
</dbReference>
<dbReference type="STRING" id="29571.SAMN05878437_0125"/>
<dbReference type="Gene3D" id="3.40.50.300">
    <property type="entry name" value="P-loop containing nucleotide triphosphate hydrolases"/>
    <property type="match status" value="1"/>
</dbReference>
<dbReference type="InterPro" id="IPR027417">
    <property type="entry name" value="P-loop_NTPase"/>
</dbReference>
<evidence type="ECO:0000259" key="1">
    <source>
        <dbReference type="Pfam" id="PF13304"/>
    </source>
</evidence>
<dbReference type="GO" id="GO:0016887">
    <property type="term" value="F:ATP hydrolysis activity"/>
    <property type="evidence" value="ECO:0007669"/>
    <property type="project" value="InterPro"/>
</dbReference>
<dbReference type="Proteomes" id="UP000190911">
    <property type="component" value="Chromosome I"/>
</dbReference>
<dbReference type="InParanoid" id="A0A1M7ECF5"/>
<evidence type="ECO:0000313" key="3">
    <source>
        <dbReference type="Proteomes" id="UP000190911"/>
    </source>
</evidence>